<reference evidence="3" key="1">
    <citation type="journal article" date="2019" name="Int. J. Syst. Evol. Microbiol.">
        <title>The Global Catalogue of Microorganisms (GCM) 10K type strain sequencing project: providing services to taxonomists for standard genome sequencing and annotation.</title>
        <authorList>
            <consortium name="The Broad Institute Genomics Platform"/>
            <consortium name="The Broad Institute Genome Sequencing Center for Infectious Disease"/>
            <person name="Wu L."/>
            <person name="Ma J."/>
        </authorList>
    </citation>
    <scope>NUCLEOTIDE SEQUENCE [LARGE SCALE GENOMIC DNA]</scope>
    <source>
        <strain evidence="3">CGMCC 1.15044</strain>
    </source>
</reference>
<evidence type="ECO:0000313" key="2">
    <source>
        <dbReference type="EMBL" id="GGA32712.1"/>
    </source>
</evidence>
<gene>
    <name evidence="2" type="ORF">GCM10010917_17300</name>
</gene>
<dbReference type="Proteomes" id="UP000609323">
    <property type="component" value="Unassembled WGS sequence"/>
</dbReference>
<evidence type="ECO:0000313" key="3">
    <source>
        <dbReference type="Proteomes" id="UP000609323"/>
    </source>
</evidence>
<accession>A0ABQ1FWL8</accession>
<protein>
    <submittedName>
        <fullName evidence="2">Uncharacterized protein</fullName>
    </submittedName>
</protein>
<organism evidence="2 3">
    <name type="scientific">Paenibacillus physcomitrellae</name>
    <dbReference type="NCBI Taxonomy" id="1619311"/>
    <lineage>
        <taxon>Bacteria</taxon>
        <taxon>Bacillati</taxon>
        <taxon>Bacillota</taxon>
        <taxon>Bacilli</taxon>
        <taxon>Bacillales</taxon>
        <taxon>Paenibacillaceae</taxon>
        <taxon>Paenibacillus</taxon>
    </lineage>
</organism>
<feature type="compositionally biased region" description="Low complexity" evidence="1">
    <location>
        <begin position="9"/>
        <end position="35"/>
    </location>
</feature>
<evidence type="ECO:0000256" key="1">
    <source>
        <dbReference type="SAM" id="MobiDB-lite"/>
    </source>
</evidence>
<name>A0ABQ1FWL8_9BACL</name>
<sequence length="72" mass="8057">MFRSNQLPNRNRNNNNNDSDSNSYSHNTSYSTSDSGTIPSAIIHKTKGLSLIIKPYKTQKLLRQTAGEAFVI</sequence>
<comment type="caution">
    <text evidence="2">The sequence shown here is derived from an EMBL/GenBank/DDBJ whole genome shotgun (WGS) entry which is preliminary data.</text>
</comment>
<feature type="region of interest" description="Disordered" evidence="1">
    <location>
        <begin position="1"/>
        <end position="39"/>
    </location>
</feature>
<keyword evidence="3" id="KW-1185">Reference proteome</keyword>
<proteinExistence type="predicted"/>
<dbReference type="EMBL" id="BMHF01000004">
    <property type="protein sequence ID" value="GGA32712.1"/>
    <property type="molecule type" value="Genomic_DNA"/>
</dbReference>